<dbReference type="PROSITE" id="PS51930">
    <property type="entry name" value="BMC_2"/>
    <property type="match status" value="2"/>
</dbReference>
<comment type="similarity">
    <text evidence="3">Belongs to the bacterial microcompartments protein family.</text>
</comment>
<dbReference type="Gene3D" id="3.30.70.1710">
    <property type="match status" value="2"/>
</dbReference>
<dbReference type="PANTHER" id="PTHR33941:SF11">
    <property type="entry name" value="BACTERIAL MICROCOMPARTMENT SHELL PROTEIN PDUJ"/>
    <property type="match status" value="1"/>
</dbReference>
<dbReference type="Proteomes" id="UP000430345">
    <property type="component" value="Unassembled WGS sequence"/>
</dbReference>
<dbReference type="OrthoDB" id="9791973at2"/>
<sequence>MSKSIGAIEFRSISKGIEVCDEIVKKAFVKISYMKSICPGKFLIIVNGDVGEVETAIEYGKEVGKKHIVDSFIINSVHKDIVHALKNKYDSKEVKSAIGIMETYKVCSGITALNKTLKTNDVRLIKLQLAFGIGGKLVYIISGDLSSVRDGLEEGKKAILEKEIVNMSILPSPHYEVIKNLV</sequence>
<dbReference type="Pfam" id="PF00936">
    <property type="entry name" value="BMC"/>
    <property type="match status" value="2"/>
</dbReference>
<dbReference type="SMART" id="SM00877">
    <property type="entry name" value="BMC"/>
    <property type="match status" value="2"/>
</dbReference>
<proteinExistence type="inferred from homology"/>
<evidence type="ECO:0000256" key="3">
    <source>
        <dbReference type="PROSITE-ProRule" id="PRU01278"/>
    </source>
</evidence>
<reference evidence="5 6" key="1">
    <citation type="submission" date="2019-10" db="EMBL/GenBank/DDBJ databases">
        <title>The Genome Sequence of Clostridium tarantellae Isolated from Fish Brain.</title>
        <authorList>
            <person name="Bano L."/>
            <person name="Kiel M."/>
            <person name="Sales G."/>
            <person name="Doxey A.C."/>
            <person name="Mansfield M.J."/>
            <person name="Schiavone M."/>
            <person name="Rossetto O."/>
            <person name="Pirazzini M."/>
            <person name="Dobrindt U."/>
            <person name="Montecucco C."/>
        </authorList>
    </citation>
    <scope>NUCLEOTIDE SEQUENCE [LARGE SCALE GENOMIC DNA]</scope>
    <source>
        <strain evidence="5 6">DSM 3997</strain>
    </source>
</reference>
<organism evidence="5 6">
    <name type="scientific">Clostridium tarantellae</name>
    <dbReference type="NCBI Taxonomy" id="39493"/>
    <lineage>
        <taxon>Bacteria</taxon>
        <taxon>Bacillati</taxon>
        <taxon>Bacillota</taxon>
        <taxon>Clostridia</taxon>
        <taxon>Eubacteriales</taxon>
        <taxon>Clostridiaceae</taxon>
        <taxon>Clostridium</taxon>
    </lineage>
</organism>
<name>A0A6I1MH85_9CLOT</name>
<accession>A0A6I1MH85</accession>
<gene>
    <name evidence="5" type="ORF">GBZ86_03890</name>
</gene>
<dbReference type="InterPro" id="IPR011238">
    <property type="entry name" value="Micro_shell_prot_PduT"/>
</dbReference>
<evidence type="ECO:0000313" key="6">
    <source>
        <dbReference type="Proteomes" id="UP000430345"/>
    </source>
</evidence>
<evidence type="ECO:0000259" key="4">
    <source>
        <dbReference type="PROSITE" id="PS51930"/>
    </source>
</evidence>
<dbReference type="CDD" id="cd07053">
    <property type="entry name" value="BMC_PduT_repeat1"/>
    <property type="match status" value="1"/>
</dbReference>
<dbReference type="GO" id="GO:0031469">
    <property type="term" value="C:bacterial microcompartment"/>
    <property type="evidence" value="ECO:0007669"/>
    <property type="project" value="UniProtKB-SubCell"/>
</dbReference>
<keyword evidence="6" id="KW-1185">Reference proteome</keyword>
<dbReference type="InterPro" id="IPR037233">
    <property type="entry name" value="CcmK-like_sf"/>
</dbReference>
<dbReference type="RefSeq" id="WP_152887933.1">
    <property type="nucleotide sequence ID" value="NZ_WHJC01000027.1"/>
</dbReference>
<dbReference type="PANTHER" id="PTHR33941">
    <property type="entry name" value="PROPANEDIOL UTILIZATION PROTEIN PDUA"/>
    <property type="match status" value="1"/>
</dbReference>
<evidence type="ECO:0000313" key="5">
    <source>
        <dbReference type="EMBL" id="MPQ42896.1"/>
    </source>
</evidence>
<keyword evidence="2" id="KW-1283">Bacterial microcompartment</keyword>
<feature type="domain" description="BMC" evidence="4">
    <location>
        <begin position="4"/>
        <end position="86"/>
    </location>
</feature>
<comment type="subcellular location">
    <subcellularLocation>
        <location evidence="1">Bacterial microcompartment</location>
    </subcellularLocation>
</comment>
<dbReference type="InterPro" id="IPR050575">
    <property type="entry name" value="BMC_shell"/>
</dbReference>
<evidence type="ECO:0000256" key="1">
    <source>
        <dbReference type="ARBA" id="ARBA00024322"/>
    </source>
</evidence>
<protein>
    <submittedName>
        <fullName evidence="5">BMC domain-containing protein</fullName>
    </submittedName>
</protein>
<comment type="caution">
    <text evidence="5">The sequence shown here is derived from an EMBL/GenBank/DDBJ whole genome shotgun (WGS) entry which is preliminary data.</text>
</comment>
<feature type="domain" description="BMC" evidence="4">
    <location>
        <begin position="97"/>
        <end position="182"/>
    </location>
</feature>
<dbReference type="AlphaFoldDB" id="A0A6I1MH85"/>
<dbReference type="EMBL" id="WHJC01000027">
    <property type="protein sequence ID" value="MPQ42896.1"/>
    <property type="molecule type" value="Genomic_DNA"/>
</dbReference>
<evidence type="ECO:0000256" key="2">
    <source>
        <dbReference type="ARBA" id="ARBA00024446"/>
    </source>
</evidence>
<dbReference type="PIRSF" id="PIRSF034834">
    <property type="entry name" value="PduT"/>
    <property type="match status" value="1"/>
</dbReference>
<dbReference type="CDD" id="cd07054">
    <property type="entry name" value="BMC_PduT_repeat2"/>
    <property type="match status" value="1"/>
</dbReference>
<dbReference type="SUPFAM" id="SSF143414">
    <property type="entry name" value="CcmK-like"/>
    <property type="match status" value="2"/>
</dbReference>
<dbReference type="InterPro" id="IPR044872">
    <property type="entry name" value="CcmK/CsoS1_BMC"/>
</dbReference>
<dbReference type="InterPro" id="IPR000249">
    <property type="entry name" value="BMC_dom"/>
</dbReference>